<gene>
    <name evidence="2" type="ORF">VTJ49DRAFT_1401</name>
</gene>
<sequence>MSHITQTTGSLSRAGKATDSSPQPNMAPHPQSEWRAVMINEAITYSNPRFPDVITDDKERHTVNLMFGEVGYSMATKIINGIKHHRVQLTRYGIHFYVEVPEDHLTIGEKFRSPDEKIAELQALMKASELPDAVKHWKDQGTPLVRYIKCLWLAIREQRPKLQIMGIPTYFADQMFKLDSMMRNVDRICAHLHPQFRQAMEQPNQNLGGLITHCVRQTTTSPPDGCGSIYLRLYPTVEQPAALVDQAYLYTGWTPRPQGRHFEHTQCTISRPYRNTGRPSHYDLARRVPASRWQIRFAVLKSVEETKWVFDSLVFRLMLEQTIILMTKSYAGWTRNSSIVDLYVQRARFLQQIEKKGNSLGIRLEWKHHSQEEWSTAPVQIGIKRHRQICAELLEGNNSKLLDVFQEVAAIINMVRGEKLRDPPEGFWHSLGRTWTRPAPQLLVYDHLKQTIRWETQPETLGNVPRPAVFMHNLAWLCTFRGCFSPETAIGDRPAYNDGLWFIDNRSTRSAVTTKARGTGQVRCDTCIIIASRKGRKSNVTWFKCEHDPITKACPPCAAMHRQCTFTPATSLLSGWIGREVDYHEQLQTNANQTSILFPVYGGGPMRHLIPHLGIEEKECITPVKIPEPFGWETLYPGGDEEVDEDGAYTPSEPEDEYAEDE</sequence>
<name>A0ABR3VE60_HUMIN</name>
<feature type="region of interest" description="Disordered" evidence="1">
    <location>
        <begin position="1"/>
        <end position="30"/>
    </location>
</feature>
<evidence type="ECO:0000313" key="3">
    <source>
        <dbReference type="Proteomes" id="UP001583172"/>
    </source>
</evidence>
<dbReference type="EMBL" id="JAZGSY010000151">
    <property type="protein sequence ID" value="KAL1839538.1"/>
    <property type="molecule type" value="Genomic_DNA"/>
</dbReference>
<comment type="caution">
    <text evidence="2">The sequence shown here is derived from an EMBL/GenBank/DDBJ whole genome shotgun (WGS) entry which is preliminary data.</text>
</comment>
<reference evidence="2 3" key="1">
    <citation type="journal article" date="2024" name="Commun. Biol.">
        <title>Comparative genomic analysis of thermophilic fungi reveals convergent evolutionary adaptations and gene losses.</title>
        <authorList>
            <person name="Steindorff A.S."/>
            <person name="Aguilar-Pontes M.V."/>
            <person name="Robinson A.J."/>
            <person name="Andreopoulos B."/>
            <person name="LaButti K."/>
            <person name="Kuo A."/>
            <person name="Mondo S."/>
            <person name="Riley R."/>
            <person name="Otillar R."/>
            <person name="Haridas S."/>
            <person name="Lipzen A."/>
            <person name="Grimwood J."/>
            <person name="Schmutz J."/>
            <person name="Clum A."/>
            <person name="Reid I.D."/>
            <person name="Moisan M.C."/>
            <person name="Butler G."/>
            <person name="Nguyen T.T.M."/>
            <person name="Dewar K."/>
            <person name="Conant G."/>
            <person name="Drula E."/>
            <person name="Henrissat B."/>
            <person name="Hansel C."/>
            <person name="Singer S."/>
            <person name="Hutchinson M.I."/>
            <person name="de Vries R.P."/>
            <person name="Natvig D.O."/>
            <person name="Powell A.J."/>
            <person name="Tsang A."/>
            <person name="Grigoriev I.V."/>
        </authorList>
    </citation>
    <scope>NUCLEOTIDE SEQUENCE [LARGE SCALE GENOMIC DNA]</scope>
    <source>
        <strain evidence="2 3">CBS 620.91</strain>
    </source>
</reference>
<feature type="region of interest" description="Disordered" evidence="1">
    <location>
        <begin position="633"/>
        <end position="662"/>
    </location>
</feature>
<keyword evidence="3" id="KW-1185">Reference proteome</keyword>
<dbReference type="Proteomes" id="UP001583172">
    <property type="component" value="Unassembled WGS sequence"/>
</dbReference>
<evidence type="ECO:0000313" key="2">
    <source>
        <dbReference type="EMBL" id="KAL1839538.1"/>
    </source>
</evidence>
<protein>
    <submittedName>
        <fullName evidence="2">Uncharacterized protein</fullName>
    </submittedName>
</protein>
<organism evidence="2 3">
    <name type="scientific">Humicola insolens</name>
    <name type="common">Soft-rot fungus</name>
    <dbReference type="NCBI Taxonomy" id="85995"/>
    <lineage>
        <taxon>Eukaryota</taxon>
        <taxon>Fungi</taxon>
        <taxon>Dikarya</taxon>
        <taxon>Ascomycota</taxon>
        <taxon>Pezizomycotina</taxon>
        <taxon>Sordariomycetes</taxon>
        <taxon>Sordariomycetidae</taxon>
        <taxon>Sordariales</taxon>
        <taxon>Chaetomiaceae</taxon>
        <taxon>Mycothermus</taxon>
    </lineage>
</organism>
<feature type="compositionally biased region" description="Acidic residues" evidence="1">
    <location>
        <begin position="639"/>
        <end position="662"/>
    </location>
</feature>
<feature type="compositionally biased region" description="Polar residues" evidence="1">
    <location>
        <begin position="1"/>
        <end position="11"/>
    </location>
</feature>
<evidence type="ECO:0000256" key="1">
    <source>
        <dbReference type="SAM" id="MobiDB-lite"/>
    </source>
</evidence>
<proteinExistence type="predicted"/>
<accession>A0ABR3VE60</accession>